<dbReference type="InterPro" id="IPR058846">
    <property type="entry name" value="PAS-like"/>
</dbReference>
<dbReference type="InterPro" id="IPR005467">
    <property type="entry name" value="His_kinase_dom"/>
</dbReference>
<feature type="region of interest" description="Disordered" evidence="3">
    <location>
        <begin position="123"/>
        <end position="166"/>
    </location>
</feature>
<keyword evidence="1 2" id="KW-0597">Phosphoprotein</keyword>
<dbReference type="Gene3D" id="3.30.565.10">
    <property type="entry name" value="Histidine kinase-like ATPase, C-terminal domain"/>
    <property type="match status" value="1"/>
</dbReference>
<dbReference type="InterPro" id="IPR035965">
    <property type="entry name" value="PAS-like_dom_sf"/>
</dbReference>
<feature type="region of interest" description="Disordered" evidence="3">
    <location>
        <begin position="1322"/>
        <end position="1383"/>
    </location>
</feature>
<dbReference type="SUPFAM" id="SSF47384">
    <property type="entry name" value="Homodimeric domain of signal transducing histidine kinase"/>
    <property type="match status" value="1"/>
</dbReference>
<dbReference type="Pfam" id="PF02518">
    <property type="entry name" value="HATPase_c"/>
    <property type="match status" value="1"/>
</dbReference>
<dbReference type="InterPro" id="IPR050956">
    <property type="entry name" value="2C_system_His_kinase"/>
</dbReference>
<evidence type="ECO:0000259" key="4">
    <source>
        <dbReference type="PROSITE" id="PS50109"/>
    </source>
</evidence>
<dbReference type="PROSITE" id="PS50110">
    <property type="entry name" value="RESPONSE_REGULATORY"/>
    <property type="match status" value="1"/>
</dbReference>
<dbReference type="NCBIfam" id="TIGR00229">
    <property type="entry name" value="sensory_box"/>
    <property type="match status" value="1"/>
</dbReference>
<dbReference type="eggNOG" id="KOG0519">
    <property type="taxonomic scope" value="Eukaryota"/>
</dbReference>
<dbReference type="InterPro" id="IPR001789">
    <property type="entry name" value="Sig_transdc_resp-reg_receiver"/>
</dbReference>
<proteinExistence type="predicted"/>
<dbReference type="PANTHER" id="PTHR43719:SF30">
    <property type="entry name" value="TWO-COMPONENT SYSTEM RESPONSE REGULATOR"/>
    <property type="match status" value="1"/>
</dbReference>
<feature type="domain" description="Histidine kinase" evidence="4">
    <location>
        <begin position="1042"/>
        <end position="1317"/>
    </location>
</feature>
<dbReference type="EMBL" id="KE145367">
    <property type="protein sequence ID" value="EPE29766.1"/>
    <property type="molecule type" value="Genomic_DNA"/>
</dbReference>
<feature type="domain" description="PAC" evidence="6">
    <location>
        <begin position="966"/>
        <end position="1024"/>
    </location>
</feature>
<dbReference type="HOGENOM" id="CLU_000445_82_4_1"/>
<dbReference type="Pfam" id="PF00072">
    <property type="entry name" value="Response_reg"/>
    <property type="match status" value="1"/>
</dbReference>
<evidence type="ECO:0000256" key="1">
    <source>
        <dbReference type="ARBA" id="ARBA00022553"/>
    </source>
</evidence>
<sequence>MNPEPKSIFTSQKDFGNQSESVRLSLPRRHSFQTTSHAAGALFSPVATAQEKEADETSLGRTHFVDVGSGQDNETYGATLARTRNPSVGCELTRVAQDGVVLNTLQAIVENSHNNRYDIQIPDILPTHQPREPPILSTTPHASKRPPGENATRTDSLLERPAKRVRPRLKSRHTLDPVAFQAVNFTPQPEVPTSPLFFSAHSSRHRPLIKPPYYNPVAVTKMLNRARDESGPITTLKLARGSMSSVSSPPRSIANSGSMSSAFDRKSSHQSPDLKGKSPGLQILGSVGITELLEQDERPTFIIDVANPANFSPGGPLIIIFANASLRGYDSILGMVTGKEVYDNPGIVHDFPEFKAWALSFVKNNESMDVCLPSFAYGGLSWTCSTLRRRLRLISGSGNSIASGGGSSTSNNGAAGSTSSPNIIERSRAPSSLPIGRSPLIQLSEPFDYFGDISNEDENITRVTSQEPVSSPMSTDEVPSPRQAMIAAQKPSLTREMLNTRYPENSSFDWTRIPLSAALPKHIQFARSIDWASTALGPIEDWSFDLRAMCNLIMGSPHPAAMYWGPEYIAIYNEAYIMLAGKKHPQLMGQSYKVAWAEIWDEIEDVFLNARLSGQSTMKDDDCLFIKRNEYYEESYFSWSIIPLIGEDGSVVGLYNPAFDKTRRKIAERRMLTLREIGDKTAAAREVKGFWNQVIKGLEYNEHDVPFAIIYSVSDDSDSEMSSIHSGSLSQAPQCVLEGALGVPQGHKSRVSPLDLKTSDEGFAPYLRESMKTGRTVLLTVDDGTLSGDLLEGIECRGWGDACRAVVVCPIHPTTGESILGFLVMGTNPRRPFDDDYSLFIQLISRQLATSMASVVLFEEEIRRGQRAARLAALDRQELSKQLDLRTKEKVESETKFTRMAEFAPVGMFIASSTGQITYSNDTWWEISRHPRSLNSANSWMDSIMDEDRSKVETVWDTLVDSKTAVTHEFRFKTPWQDPNGNMTDTWVLMSAYPEKDENGGLKSVFGSITNISAQKSAEDFQKRRMEEAMELKRQQENFIDMTSHEMRNPLSAILQCSDEISTSLAAYKAVRPESRSEEQLLEILDDSIDASQTIALCAQHQKRIVDDILTLSKLDSALLVVTPVDVYPVEVVQRALKMFEGELETNDISMRFQIEQSYLDLQVGRVKLDPSRLLQVLINLTTNAIKFSAGAEKRTIVVSIGATSERPSGTESGVTYFPSRSKTKDVTTDDAEWGRGDNIFLLFAVEDTGRGLDEKEKVLLFQRFRQASPRTHVQYGGSGLGLFISRELTELQGGEIGVASERGVGSTFAFYVRARKVPNDQADASVTQKMSTLRRNSSNSAVIMESRRGSSGKSAGRSSGGDVPTHRRKSPNTSTESTVLSPVEPLRPALDFGQTRVLIVEDNLVNQKVLQKQLKNVGFLVEVANHGGEALDIIKSSSFWNGNEKEGADLAVILMDLEMPIMDGLTATMKIRELETEGTIVKHVPIIAVTANARLEQIETAMSAGMDDVVSKPFRIPELVPKIEELVAKSKSATSPASLPLRK</sequence>
<dbReference type="Gene3D" id="1.10.287.130">
    <property type="match status" value="1"/>
</dbReference>
<feature type="domain" description="Response regulatory" evidence="5">
    <location>
        <begin position="1397"/>
        <end position="1528"/>
    </location>
</feature>
<dbReference type="GeneID" id="19459984"/>
<dbReference type="PROSITE" id="PS50113">
    <property type="entry name" value="PAC"/>
    <property type="match status" value="1"/>
</dbReference>
<name>S3DCQ3_GLAL2</name>
<feature type="compositionally biased region" description="Basic and acidic residues" evidence="3">
    <location>
        <begin position="263"/>
        <end position="276"/>
    </location>
</feature>
<feature type="compositionally biased region" description="Low complexity" evidence="3">
    <location>
        <begin position="242"/>
        <end position="256"/>
    </location>
</feature>
<feature type="compositionally biased region" description="Polar residues" evidence="3">
    <location>
        <begin position="1372"/>
        <end position="1381"/>
    </location>
</feature>
<dbReference type="InterPro" id="IPR011006">
    <property type="entry name" value="CheY-like_superfamily"/>
</dbReference>
<feature type="compositionally biased region" description="Low complexity" evidence="3">
    <location>
        <begin position="401"/>
        <end position="420"/>
    </location>
</feature>
<gene>
    <name evidence="7" type="ORF">GLAREA_00926</name>
</gene>
<feature type="compositionally biased region" description="Polar residues" evidence="3">
    <location>
        <begin position="1323"/>
        <end position="1342"/>
    </location>
</feature>
<dbReference type="PRINTS" id="PR00344">
    <property type="entry name" value="BCTRLSENSOR"/>
</dbReference>
<evidence type="ECO:0000313" key="7">
    <source>
        <dbReference type="EMBL" id="EPE29766.1"/>
    </source>
</evidence>
<dbReference type="GO" id="GO:0000155">
    <property type="term" value="F:phosphorelay sensor kinase activity"/>
    <property type="evidence" value="ECO:0007669"/>
    <property type="project" value="InterPro"/>
</dbReference>
<dbReference type="Gene3D" id="3.30.450.20">
    <property type="entry name" value="PAS domain"/>
    <property type="match status" value="2"/>
</dbReference>
<dbReference type="InterPro" id="IPR003594">
    <property type="entry name" value="HATPase_dom"/>
</dbReference>
<dbReference type="InterPro" id="IPR004358">
    <property type="entry name" value="Sig_transdc_His_kin-like_C"/>
</dbReference>
<feature type="modified residue" description="4-aspartylphosphate" evidence="2">
    <location>
        <position position="1457"/>
    </location>
</feature>
<dbReference type="CDD" id="cd00130">
    <property type="entry name" value="PAS"/>
    <property type="match status" value="1"/>
</dbReference>
<dbReference type="CDD" id="cd00082">
    <property type="entry name" value="HisKA"/>
    <property type="match status" value="1"/>
</dbReference>
<dbReference type="SMART" id="SM00448">
    <property type="entry name" value="REC"/>
    <property type="match status" value="1"/>
</dbReference>
<dbReference type="SUPFAM" id="SSF52172">
    <property type="entry name" value="CheY-like"/>
    <property type="match status" value="1"/>
</dbReference>
<feature type="compositionally biased region" description="Low complexity" evidence="3">
    <location>
        <begin position="1350"/>
        <end position="1362"/>
    </location>
</feature>
<feature type="region of interest" description="Disordered" evidence="3">
    <location>
        <begin position="401"/>
        <end position="431"/>
    </location>
</feature>
<dbReference type="SUPFAM" id="SSF55781">
    <property type="entry name" value="GAF domain-like"/>
    <property type="match status" value="1"/>
</dbReference>
<dbReference type="SUPFAM" id="SSF55785">
    <property type="entry name" value="PYP-like sensor domain (PAS domain)"/>
    <property type="match status" value="1"/>
</dbReference>
<keyword evidence="8" id="KW-1185">Reference proteome</keyword>
<dbReference type="InterPro" id="IPR000014">
    <property type="entry name" value="PAS"/>
</dbReference>
<dbReference type="SMART" id="SM00387">
    <property type="entry name" value="HATPase_c"/>
    <property type="match status" value="1"/>
</dbReference>
<dbReference type="InterPro" id="IPR036890">
    <property type="entry name" value="HATPase_C_sf"/>
</dbReference>
<evidence type="ECO:0000256" key="2">
    <source>
        <dbReference type="PROSITE-ProRule" id="PRU00169"/>
    </source>
</evidence>
<dbReference type="RefSeq" id="XP_008083875.1">
    <property type="nucleotide sequence ID" value="XM_008085684.1"/>
</dbReference>
<accession>S3DCQ3</accession>
<feature type="region of interest" description="Disordered" evidence="3">
    <location>
        <begin position="239"/>
        <end position="279"/>
    </location>
</feature>
<dbReference type="SMART" id="SM00388">
    <property type="entry name" value="HisKA"/>
    <property type="match status" value="1"/>
</dbReference>
<dbReference type="InterPro" id="IPR036097">
    <property type="entry name" value="HisK_dim/P_sf"/>
</dbReference>
<dbReference type="OMA" id="AMCNLIM"/>
<dbReference type="InterPro" id="IPR000700">
    <property type="entry name" value="PAS-assoc_C"/>
</dbReference>
<dbReference type="Pfam" id="PF00512">
    <property type="entry name" value="HisKA"/>
    <property type="match status" value="1"/>
</dbReference>
<dbReference type="Gene3D" id="3.40.50.2300">
    <property type="match status" value="1"/>
</dbReference>
<dbReference type="CDD" id="cd17546">
    <property type="entry name" value="REC_hyHK_CKI1_RcsC-like"/>
    <property type="match status" value="1"/>
</dbReference>
<evidence type="ECO:0000313" key="8">
    <source>
        <dbReference type="Proteomes" id="UP000016922"/>
    </source>
</evidence>
<dbReference type="Pfam" id="PF26131">
    <property type="entry name" value="PAS-like"/>
    <property type="match status" value="1"/>
</dbReference>
<dbReference type="InterPro" id="IPR003661">
    <property type="entry name" value="HisK_dim/P_dom"/>
</dbReference>
<protein>
    <submittedName>
        <fullName evidence="7">CheY-like protein</fullName>
    </submittedName>
</protein>
<reference evidence="7 8" key="1">
    <citation type="journal article" date="2013" name="BMC Genomics">
        <title>Genomics-driven discovery of the pneumocandin biosynthetic gene cluster in the fungus Glarea lozoyensis.</title>
        <authorList>
            <person name="Chen L."/>
            <person name="Yue Q."/>
            <person name="Zhang X."/>
            <person name="Xiang M."/>
            <person name="Wang C."/>
            <person name="Li S."/>
            <person name="Che Y."/>
            <person name="Ortiz-Lopez F.J."/>
            <person name="Bills G.F."/>
            <person name="Liu X."/>
            <person name="An Z."/>
        </authorList>
    </citation>
    <scope>NUCLEOTIDE SEQUENCE [LARGE SCALE GENOMIC DNA]</scope>
    <source>
        <strain evidence="8">ATCC 20868 / MF5171</strain>
    </source>
</reference>
<dbReference type="OrthoDB" id="60033at2759"/>
<dbReference type="Proteomes" id="UP000016922">
    <property type="component" value="Unassembled WGS sequence"/>
</dbReference>
<dbReference type="SUPFAM" id="SSF55874">
    <property type="entry name" value="ATPase domain of HSP90 chaperone/DNA topoisomerase II/histidine kinase"/>
    <property type="match status" value="1"/>
</dbReference>
<feature type="region of interest" description="Disordered" evidence="3">
    <location>
        <begin position="53"/>
        <end position="72"/>
    </location>
</feature>
<organism evidence="7 8">
    <name type="scientific">Glarea lozoyensis (strain ATCC 20868 / MF5171)</name>
    <dbReference type="NCBI Taxonomy" id="1116229"/>
    <lineage>
        <taxon>Eukaryota</taxon>
        <taxon>Fungi</taxon>
        <taxon>Dikarya</taxon>
        <taxon>Ascomycota</taxon>
        <taxon>Pezizomycotina</taxon>
        <taxon>Leotiomycetes</taxon>
        <taxon>Helotiales</taxon>
        <taxon>Helotiaceae</taxon>
        <taxon>Glarea</taxon>
    </lineage>
</organism>
<evidence type="ECO:0000259" key="5">
    <source>
        <dbReference type="PROSITE" id="PS50110"/>
    </source>
</evidence>
<dbReference type="KEGG" id="glz:GLAREA_00926"/>
<evidence type="ECO:0000259" key="6">
    <source>
        <dbReference type="PROSITE" id="PS50113"/>
    </source>
</evidence>
<dbReference type="PANTHER" id="PTHR43719">
    <property type="entry name" value="TWO-COMPONENT HISTIDINE KINASE"/>
    <property type="match status" value="1"/>
</dbReference>
<dbReference type="PROSITE" id="PS50109">
    <property type="entry name" value="HIS_KIN"/>
    <property type="match status" value="1"/>
</dbReference>
<evidence type="ECO:0000256" key="3">
    <source>
        <dbReference type="SAM" id="MobiDB-lite"/>
    </source>
</evidence>